<dbReference type="GO" id="GO:0048476">
    <property type="term" value="C:Holliday junction resolvase complex"/>
    <property type="evidence" value="ECO:0007669"/>
    <property type="project" value="UniProtKB-UniRule"/>
</dbReference>
<dbReference type="InterPro" id="IPR042530">
    <property type="entry name" value="EME1/EME2_C"/>
</dbReference>
<dbReference type="CDD" id="cd20074">
    <property type="entry name" value="XPF_nuclease_Mus81"/>
    <property type="match status" value="1"/>
</dbReference>
<evidence type="ECO:0000256" key="5">
    <source>
        <dbReference type="ARBA" id="ARBA00022618"/>
    </source>
</evidence>
<sequence>MAFISSMRWTMFADITNLLELLLAYKVYAEIDSGHCHFYMGRGVGGWFVDVMEDSFPGSSLDLSPPTRKKNTRNKPYVPRLKSAAYAIMITLYSPNNSRNSRNEGYSYTGWNSMKTLTNKDLVLKEVDFQTQKQAVPVPLGSAEKSLLAMPPHQSNESFLKVYDVVLILDDRDTFGPRSRRKVVDNIRSHFNIPVEIKHLPVGDALWIARHKELDTEYVLDFIVERKNVDDLLGSIKDNRYKDQKLRLKKCGLTKLIYLVEGDVNTVDGSESVKTACFTTEVLEGFDVQRTTGYADTEKKYGHLTGSIIDYYSRNFSAGADTSRLCLTYDEFVKRCSDLEKVTMGDIFALQLMQVPQVTEEAALAVTSLYPTLLSLAKAYTLLVHVLQEQHVEQILFCEDCGVEFCEDCGVEETIERRCFLPNRMLLPLCVGAGRFGLKETIGDMKNFKWAIDTIHDLAALVGLKTARELREKSVWIPPEITYNKVNVDPSYYEQDGYGSTGVVIWDHIEALVQSTSNFGINFAQNASTMEALALGDGIRLALGHLKVIIESDAQDVRMLNEAKFSRADLVSLSISNKKANAYARSSFQSCSIVHINREANEAAHICAK</sequence>
<dbReference type="GO" id="GO:0000727">
    <property type="term" value="P:double-strand break repair via break-induced replication"/>
    <property type="evidence" value="ECO:0007669"/>
    <property type="project" value="UniProtKB-UniRule"/>
</dbReference>
<evidence type="ECO:0000256" key="2">
    <source>
        <dbReference type="ARBA" id="ARBA00004123"/>
    </source>
</evidence>
<dbReference type="Gene3D" id="1.10.150.670">
    <property type="entry name" value="Crossover junction endonuclease EME1, DNA-binding domain"/>
    <property type="match status" value="1"/>
</dbReference>
<evidence type="ECO:0000256" key="12">
    <source>
        <dbReference type="ARBA" id="ARBA00022842"/>
    </source>
</evidence>
<evidence type="ECO:0000256" key="9">
    <source>
        <dbReference type="ARBA" id="ARBA00022763"/>
    </source>
</evidence>
<dbReference type="PANTHER" id="PTHR13451">
    <property type="entry name" value="CLASS II CROSSOVER JUNCTION ENDONUCLEASE MUS81"/>
    <property type="match status" value="1"/>
</dbReference>
<dbReference type="InterPro" id="IPR006166">
    <property type="entry name" value="ERCC4_domain"/>
</dbReference>
<feature type="domain" description="ERCC4" evidence="18">
    <location>
        <begin position="166"/>
        <end position="264"/>
    </location>
</feature>
<comment type="function">
    <text evidence="17">Interacts with EME1 to form a DNA structure-specific endonuclease with substrate preference for branched DNA structures with a 5'-end at the branch nick. Typical substrates include 3'-flap structures, D-loops, replication forks and nicked Holliday junctions. May be required in mitosis for the processing of stalled or collapsed replication fork intermediates. May be required in meiosis for the repair of meiosis-specific double strand breaks subsequent to single-end invasion (SEI).</text>
</comment>
<keyword evidence="15 17" id="KW-0539">Nucleus</keyword>
<dbReference type="InterPro" id="IPR047416">
    <property type="entry name" value="XPF_nuclease_Mus81"/>
</dbReference>
<dbReference type="Gene3D" id="3.30.420.10">
    <property type="entry name" value="Ribonuclease H-like superfamily/Ribonuclease H"/>
    <property type="match status" value="1"/>
</dbReference>
<evidence type="ECO:0000256" key="16">
    <source>
        <dbReference type="ARBA" id="ARBA00023254"/>
    </source>
</evidence>
<evidence type="ECO:0000256" key="13">
    <source>
        <dbReference type="ARBA" id="ARBA00023172"/>
    </source>
</evidence>
<protein>
    <recommendedName>
        <fullName evidence="4 17">Crossover junction endonuclease MUS81</fullName>
        <ecNumber evidence="17">3.1.22.-</ecNumber>
    </recommendedName>
</protein>
<evidence type="ECO:0000313" key="19">
    <source>
        <dbReference type="EMBL" id="EMS64232.1"/>
    </source>
</evidence>
<dbReference type="GO" id="GO:0048257">
    <property type="term" value="F:3'-flap endonuclease activity"/>
    <property type="evidence" value="ECO:0007669"/>
    <property type="project" value="TreeGrafter"/>
</dbReference>
<keyword evidence="10" id="KW-0498">Mitosis</keyword>
<dbReference type="PANTHER" id="PTHR13451:SF0">
    <property type="entry name" value="CROSSOVER JUNCTION ENDONUCLEASE MUS81"/>
    <property type="match status" value="1"/>
</dbReference>
<evidence type="ECO:0000256" key="15">
    <source>
        <dbReference type="ARBA" id="ARBA00023242"/>
    </source>
</evidence>
<dbReference type="Gene3D" id="1.10.10.10">
    <property type="entry name" value="Winged helix-like DNA-binding domain superfamily/Winged helix DNA-binding domain"/>
    <property type="match status" value="1"/>
</dbReference>
<dbReference type="GO" id="GO:0008821">
    <property type="term" value="F:crossover junction DNA endonuclease activity"/>
    <property type="evidence" value="ECO:0007669"/>
    <property type="project" value="UniProtKB-UniRule"/>
</dbReference>
<evidence type="ECO:0000256" key="8">
    <source>
        <dbReference type="ARBA" id="ARBA00022759"/>
    </source>
</evidence>
<dbReference type="GO" id="GO:0051301">
    <property type="term" value="P:cell division"/>
    <property type="evidence" value="ECO:0007669"/>
    <property type="project" value="UniProtKB-KW"/>
</dbReference>
<keyword evidence="5" id="KW-0132">Cell division</keyword>
<dbReference type="GO" id="GO:0046872">
    <property type="term" value="F:metal ion binding"/>
    <property type="evidence" value="ECO:0007669"/>
    <property type="project" value="UniProtKB-UniRule"/>
</dbReference>
<organism evidence="19">
    <name type="scientific">Triticum urartu</name>
    <name type="common">Red wild einkorn</name>
    <name type="synonym">Crithodium urartu</name>
    <dbReference type="NCBI Taxonomy" id="4572"/>
    <lineage>
        <taxon>Eukaryota</taxon>
        <taxon>Viridiplantae</taxon>
        <taxon>Streptophyta</taxon>
        <taxon>Embryophyta</taxon>
        <taxon>Tracheophyta</taxon>
        <taxon>Spermatophyta</taxon>
        <taxon>Magnoliopsida</taxon>
        <taxon>Liliopsida</taxon>
        <taxon>Poales</taxon>
        <taxon>Poaceae</taxon>
        <taxon>BOP clade</taxon>
        <taxon>Pooideae</taxon>
        <taxon>Triticodae</taxon>
        <taxon>Triticeae</taxon>
        <taxon>Triticinae</taxon>
        <taxon>Triticum</taxon>
    </lineage>
</organism>
<evidence type="ECO:0000256" key="10">
    <source>
        <dbReference type="ARBA" id="ARBA00022776"/>
    </source>
</evidence>
<name>M7ZVW1_TRIUA</name>
<dbReference type="SUPFAM" id="SSF53098">
    <property type="entry name" value="Ribonuclease H-like"/>
    <property type="match status" value="1"/>
</dbReference>
<evidence type="ECO:0000256" key="7">
    <source>
        <dbReference type="ARBA" id="ARBA00022723"/>
    </source>
</evidence>
<dbReference type="EMBL" id="KD058376">
    <property type="protein sequence ID" value="EMS64232.1"/>
    <property type="molecule type" value="Genomic_DNA"/>
</dbReference>
<comment type="similarity">
    <text evidence="3 17">Belongs to the XPF family.</text>
</comment>
<dbReference type="FunFam" id="3.40.50.10130:FF:000005">
    <property type="entry name" value="crossover junction endonuclease MUS81 isoform X1"/>
    <property type="match status" value="1"/>
</dbReference>
<dbReference type="SMART" id="SM00891">
    <property type="entry name" value="ERCC4"/>
    <property type="match status" value="1"/>
</dbReference>
<evidence type="ECO:0000256" key="3">
    <source>
        <dbReference type="ARBA" id="ARBA00010015"/>
    </source>
</evidence>
<dbReference type="InterPro" id="IPR036397">
    <property type="entry name" value="RNaseH_sf"/>
</dbReference>
<evidence type="ECO:0000256" key="17">
    <source>
        <dbReference type="RuleBase" id="RU369042"/>
    </source>
</evidence>
<dbReference type="EC" id="3.1.22.-" evidence="17"/>
<dbReference type="InterPro" id="IPR011335">
    <property type="entry name" value="Restrct_endonuc-II-like"/>
</dbReference>
<accession>M7ZVW1</accession>
<dbReference type="GO" id="GO:0005634">
    <property type="term" value="C:nucleus"/>
    <property type="evidence" value="ECO:0007669"/>
    <property type="project" value="UniProtKB-SubCell"/>
</dbReference>
<dbReference type="InterPro" id="IPR012337">
    <property type="entry name" value="RNaseH-like_sf"/>
</dbReference>
<keyword evidence="9 17" id="KW-0227">DNA damage</keyword>
<keyword evidence="6 17" id="KW-0540">Nuclease</keyword>
<evidence type="ECO:0000256" key="4">
    <source>
        <dbReference type="ARBA" id="ARBA00017114"/>
    </source>
</evidence>
<gene>
    <name evidence="19" type="ORF">TRIUR3_18043</name>
</gene>
<comment type="subunit">
    <text evidence="17">Interacts with EME1.</text>
</comment>
<dbReference type="STRING" id="4572.M7ZVW1"/>
<keyword evidence="8 17" id="KW-0255">Endonuclease</keyword>
<keyword evidence="12 17" id="KW-0460">Magnesium</keyword>
<comment type="cofactor">
    <cofactor evidence="1 17">
        <name>Mg(2+)</name>
        <dbReference type="ChEBI" id="CHEBI:18420"/>
    </cofactor>
</comment>
<dbReference type="InterPro" id="IPR044730">
    <property type="entry name" value="RNase_H-like_dom_plant"/>
</dbReference>
<evidence type="ECO:0000256" key="1">
    <source>
        <dbReference type="ARBA" id="ARBA00001946"/>
    </source>
</evidence>
<keyword evidence="10" id="KW-0131">Cell cycle</keyword>
<evidence type="ECO:0000256" key="11">
    <source>
        <dbReference type="ARBA" id="ARBA00022801"/>
    </source>
</evidence>
<keyword evidence="16" id="KW-0469">Meiosis</keyword>
<dbReference type="GO" id="GO:0000712">
    <property type="term" value="P:resolution of meiotic recombination intermediates"/>
    <property type="evidence" value="ECO:0007669"/>
    <property type="project" value="TreeGrafter"/>
</dbReference>
<dbReference type="SUPFAM" id="SSF52980">
    <property type="entry name" value="Restriction endonuclease-like"/>
    <property type="match status" value="1"/>
</dbReference>
<dbReference type="CDD" id="cd21036">
    <property type="entry name" value="WH_MUS81"/>
    <property type="match status" value="1"/>
</dbReference>
<dbReference type="Gene3D" id="3.40.50.10130">
    <property type="match status" value="1"/>
</dbReference>
<evidence type="ECO:0000256" key="6">
    <source>
        <dbReference type="ARBA" id="ARBA00022722"/>
    </source>
</evidence>
<dbReference type="CDD" id="cd06222">
    <property type="entry name" value="RNase_H_like"/>
    <property type="match status" value="1"/>
</dbReference>
<dbReference type="InterPro" id="IPR033309">
    <property type="entry name" value="Mus81"/>
</dbReference>
<evidence type="ECO:0000259" key="18">
    <source>
        <dbReference type="SMART" id="SM00891"/>
    </source>
</evidence>
<dbReference type="InterPro" id="IPR036388">
    <property type="entry name" value="WH-like_DNA-bd_sf"/>
</dbReference>
<proteinExistence type="inferred from homology"/>
<dbReference type="GO" id="GO:0006308">
    <property type="term" value="P:DNA catabolic process"/>
    <property type="evidence" value="ECO:0007669"/>
    <property type="project" value="UniProtKB-UniRule"/>
</dbReference>
<comment type="subcellular location">
    <subcellularLocation>
        <location evidence="2 17">Nucleus</location>
    </subcellularLocation>
</comment>
<dbReference type="GO" id="GO:0031573">
    <property type="term" value="P:mitotic intra-S DNA damage checkpoint signaling"/>
    <property type="evidence" value="ECO:0007669"/>
    <property type="project" value="TreeGrafter"/>
</dbReference>
<dbReference type="InterPro" id="IPR002156">
    <property type="entry name" value="RNaseH_domain"/>
</dbReference>
<keyword evidence="11 17" id="KW-0378">Hydrolase</keyword>
<reference evidence="19" key="1">
    <citation type="journal article" date="2013" name="Nature">
        <title>Draft genome of the wheat A-genome progenitor Triticum urartu.</title>
        <authorList>
            <person name="Ling H.Q."/>
            <person name="Zhao S."/>
            <person name="Liu D."/>
            <person name="Wang J."/>
            <person name="Sun H."/>
            <person name="Zhang C."/>
            <person name="Fan H."/>
            <person name="Li D."/>
            <person name="Dong L."/>
            <person name="Tao Y."/>
            <person name="Gao C."/>
            <person name="Wu H."/>
            <person name="Li Y."/>
            <person name="Cui Y."/>
            <person name="Guo X."/>
            <person name="Zheng S."/>
            <person name="Wang B."/>
            <person name="Yu K."/>
            <person name="Liang Q."/>
            <person name="Yang W."/>
            <person name="Lou X."/>
            <person name="Chen J."/>
            <person name="Feng M."/>
            <person name="Jian J."/>
            <person name="Zhang X."/>
            <person name="Luo G."/>
            <person name="Jiang Y."/>
            <person name="Liu J."/>
            <person name="Wang Z."/>
            <person name="Sha Y."/>
            <person name="Zhang B."/>
            <person name="Wu H."/>
            <person name="Tang D."/>
            <person name="Shen Q."/>
            <person name="Xue P."/>
            <person name="Zou S."/>
            <person name="Wang X."/>
            <person name="Liu X."/>
            <person name="Wang F."/>
            <person name="Yang Y."/>
            <person name="An X."/>
            <person name="Dong Z."/>
            <person name="Zhang K."/>
            <person name="Zhang X."/>
            <person name="Luo M.C."/>
            <person name="Dvorak J."/>
            <person name="Tong Y."/>
            <person name="Wang J."/>
            <person name="Yang H."/>
            <person name="Li Z."/>
            <person name="Wang D."/>
            <person name="Zhang A."/>
            <person name="Wang J."/>
        </authorList>
    </citation>
    <scope>NUCLEOTIDE SEQUENCE</scope>
</reference>
<dbReference type="GO" id="GO:0003677">
    <property type="term" value="F:DNA binding"/>
    <property type="evidence" value="ECO:0007669"/>
    <property type="project" value="UniProtKB-UniRule"/>
</dbReference>
<dbReference type="Pfam" id="PF13456">
    <property type="entry name" value="RVT_3"/>
    <property type="match status" value="1"/>
</dbReference>
<dbReference type="AlphaFoldDB" id="M7ZVW1"/>
<dbReference type="InterPro" id="IPR047417">
    <property type="entry name" value="WHD_MUS81"/>
</dbReference>
<evidence type="ECO:0000256" key="14">
    <source>
        <dbReference type="ARBA" id="ARBA00023204"/>
    </source>
</evidence>
<dbReference type="eggNOG" id="KOG2379">
    <property type="taxonomic scope" value="Eukaryota"/>
</dbReference>
<keyword evidence="14 17" id="KW-0234">DNA repair</keyword>
<keyword evidence="13 17" id="KW-0233">DNA recombination</keyword>
<keyword evidence="7 17" id="KW-0479">Metal-binding</keyword>
<dbReference type="GO" id="GO:0004523">
    <property type="term" value="F:RNA-DNA hybrid ribonuclease activity"/>
    <property type="evidence" value="ECO:0007669"/>
    <property type="project" value="InterPro"/>
</dbReference>
<dbReference type="Pfam" id="PF02732">
    <property type="entry name" value="ERCC4"/>
    <property type="match status" value="1"/>
</dbReference>